<accession>A0ACC5M719</accession>
<dbReference type="EMBL" id="JACHVR010000001">
    <property type="protein sequence ID" value="MBB2884473.1"/>
    <property type="molecule type" value="Genomic_DNA"/>
</dbReference>
<proteinExistence type="predicted"/>
<reference evidence="1" key="1">
    <citation type="submission" date="2020-08" db="EMBL/GenBank/DDBJ databases">
        <title>Plant associated metagenomes--Microbial community diversity and host control of community assembly across model and emerging plant ecological genomics systems.</title>
        <authorList>
            <person name="Dangl J."/>
        </authorList>
    </citation>
    <scope>NUCLEOTIDE SEQUENCE</scope>
    <source>
        <strain evidence="1">KD5</strain>
    </source>
</reference>
<comment type="caution">
    <text evidence="1">The sequence shown here is derived from an EMBL/GenBank/DDBJ whole genome shotgun (WGS) entry which is preliminary data.</text>
</comment>
<dbReference type="Proteomes" id="UP000589818">
    <property type="component" value="Unassembled WGS sequence"/>
</dbReference>
<name>A0ACC5M719_9PSED</name>
<keyword evidence="2" id="KW-1185">Reference proteome</keyword>
<evidence type="ECO:0000313" key="2">
    <source>
        <dbReference type="Proteomes" id="UP000589818"/>
    </source>
</evidence>
<protein>
    <submittedName>
        <fullName evidence="1">Uncharacterized protein</fullName>
    </submittedName>
</protein>
<organism evidence="1 2">
    <name type="scientific">Pseudomonas umsongensis</name>
    <dbReference type="NCBI Taxonomy" id="198618"/>
    <lineage>
        <taxon>Bacteria</taxon>
        <taxon>Pseudomonadati</taxon>
        <taxon>Pseudomonadota</taxon>
        <taxon>Gammaproteobacteria</taxon>
        <taxon>Pseudomonadales</taxon>
        <taxon>Pseudomonadaceae</taxon>
        <taxon>Pseudomonas</taxon>
    </lineage>
</organism>
<gene>
    <name evidence="1" type="ORF">FHR69_000339</name>
</gene>
<evidence type="ECO:0000313" key="1">
    <source>
        <dbReference type="EMBL" id="MBB2884473.1"/>
    </source>
</evidence>
<sequence length="78" mass="8777">MDESWMLKISYKEHGLPREVFITTPIGARADEYAALFNILRDCEKRKGVAIDLAVTGAEQLHPQVTALGITDVTWEFV</sequence>